<evidence type="ECO:0000256" key="1">
    <source>
        <dbReference type="ARBA" id="ARBA00004651"/>
    </source>
</evidence>
<feature type="transmembrane region" description="Helical" evidence="7">
    <location>
        <begin position="176"/>
        <end position="195"/>
    </location>
</feature>
<dbReference type="Gene3D" id="1.20.1250.20">
    <property type="entry name" value="MFS general substrate transporter like domains"/>
    <property type="match status" value="1"/>
</dbReference>
<dbReference type="InterPro" id="IPR050171">
    <property type="entry name" value="MFS_Transporters"/>
</dbReference>
<evidence type="ECO:0000256" key="2">
    <source>
        <dbReference type="ARBA" id="ARBA00022448"/>
    </source>
</evidence>
<feature type="transmembrane region" description="Helical" evidence="7">
    <location>
        <begin position="21"/>
        <end position="42"/>
    </location>
</feature>
<comment type="subcellular location">
    <subcellularLocation>
        <location evidence="1">Cell membrane</location>
        <topology evidence="1">Multi-pass membrane protein</topology>
    </subcellularLocation>
</comment>
<dbReference type="InterPro" id="IPR020846">
    <property type="entry name" value="MFS_dom"/>
</dbReference>
<keyword evidence="2" id="KW-0813">Transport</keyword>
<evidence type="ECO:0000256" key="4">
    <source>
        <dbReference type="ARBA" id="ARBA00022692"/>
    </source>
</evidence>
<keyword evidence="6 7" id="KW-0472">Membrane</keyword>
<dbReference type="InterPro" id="IPR036259">
    <property type="entry name" value="MFS_trans_sf"/>
</dbReference>
<dbReference type="PANTHER" id="PTHR23517">
    <property type="entry name" value="RESISTANCE PROTEIN MDTM, PUTATIVE-RELATED-RELATED"/>
    <property type="match status" value="1"/>
</dbReference>
<dbReference type="AlphaFoldDB" id="A0A9Y1FMP1"/>
<dbReference type="GO" id="GO:0022857">
    <property type="term" value="F:transmembrane transporter activity"/>
    <property type="evidence" value="ECO:0007669"/>
    <property type="project" value="InterPro"/>
</dbReference>
<feature type="transmembrane region" description="Helical" evidence="7">
    <location>
        <begin position="301"/>
        <end position="320"/>
    </location>
</feature>
<evidence type="ECO:0000256" key="7">
    <source>
        <dbReference type="SAM" id="Phobius"/>
    </source>
</evidence>
<feature type="transmembrane region" description="Helical" evidence="7">
    <location>
        <begin position="54"/>
        <end position="74"/>
    </location>
</feature>
<evidence type="ECO:0000256" key="3">
    <source>
        <dbReference type="ARBA" id="ARBA00022475"/>
    </source>
</evidence>
<feature type="transmembrane region" description="Helical" evidence="7">
    <location>
        <begin position="237"/>
        <end position="259"/>
    </location>
</feature>
<dbReference type="EMBL" id="CP084167">
    <property type="protein sequence ID" value="UJG42897.1"/>
    <property type="molecule type" value="Genomic_DNA"/>
</dbReference>
<accession>A0A9Y1FMP1</accession>
<feature type="transmembrane region" description="Helical" evidence="7">
    <location>
        <begin position="110"/>
        <end position="132"/>
    </location>
</feature>
<proteinExistence type="predicted"/>
<gene>
    <name evidence="9" type="ORF">K9W46_11020</name>
</gene>
<keyword evidence="5 7" id="KW-1133">Transmembrane helix</keyword>
<dbReference type="Proteomes" id="UP001200513">
    <property type="component" value="Chromosome"/>
</dbReference>
<dbReference type="InterPro" id="IPR011701">
    <property type="entry name" value="MFS"/>
</dbReference>
<dbReference type="Pfam" id="PF07690">
    <property type="entry name" value="MFS_1"/>
    <property type="match status" value="1"/>
</dbReference>
<name>A0A9Y1FMP1_9ARCH</name>
<feature type="transmembrane region" description="Helical" evidence="7">
    <location>
        <begin position="153"/>
        <end position="170"/>
    </location>
</feature>
<feature type="transmembrane region" description="Helical" evidence="7">
    <location>
        <begin position="394"/>
        <end position="416"/>
    </location>
</feature>
<reference evidence="9" key="1">
    <citation type="journal article" date="2022" name="Nat. Microbiol.">
        <title>Unique mobile elements and scalable gene flow at the prokaryote-eukaryote boundary revealed by circularized Asgard archaea genomes.</title>
        <authorList>
            <person name="Wu F."/>
            <person name="Speth D.R."/>
            <person name="Philosof A."/>
            <person name="Cremiere A."/>
            <person name="Narayanan A."/>
            <person name="Barco R.A."/>
            <person name="Connon S.A."/>
            <person name="Amend J.P."/>
            <person name="Antoshechkin I.A."/>
            <person name="Orphan V.J."/>
        </authorList>
    </citation>
    <scope>NUCLEOTIDE SEQUENCE</scope>
    <source>
        <strain evidence="9">PR6</strain>
    </source>
</reference>
<keyword evidence="4 7" id="KW-0812">Transmembrane</keyword>
<dbReference type="SUPFAM" id="SSF103473">
    <property type="entry name" value="MFS general substrate transporter"/>
    <property type="match status" value="1"/>
</dbReference>
<evidence type="ECO:0000256" key="5">
    <source>
        <dbReference type="ARBA" id="ARBA00022989"/>
    </source>
</evidence>
<sequence length="436" mass="48466">MRKQFSTLSLKFRDYFLDRRKLSPVLLGVVGVFSLSIFGSYVGLHLKDIGTTQIVIGVILAMRNIYQLFLRVPLSDFSQKVGRKPLLFSGLFCYSLALFTLFLANHWILVFVATTLIALGMSSFWPALISYIADVEKDDVGKLQGKTFQGTDLGSILGSLVAYLLIKLLKLPLQNLFGITALASFIAGIFLFFYVPESLDVTIRGDTQSKIRGLFVSFKSMFSSLAIVSKQKNLMIVYFYQIVLAFLEYFMTAFFPFLITTSVELGGKGMPYETVALIMWINSGVLIFFKPLFGRVIDKFGFKLPITITLSICALTIWSLVIVNSLFVIVMIYLIYSAATLTSYIATNSETTRRAKVAQRGLAVGALGFYLSAGRSLSTLVLSPVWRNLGIIPLFKIAACVVAIFIVILFILTWVVNPTKKSAGINKKTLVDEPKT</sequence>
<feature type="transmembrane region" description="Helical" evidence="7">
    <location>
        <begin position="271"/>
        <end position="289"/>
    </location>
</feature>
<evidence type="ECO:0000259" key="8">
    <source>
        <dbReference type="PROSITE" id="PS50850"/>
    </source>
</evidence>
<dbReference type="PROSITE" id="PS50850">
    <property type="entry name" value="MFS"/>
    <property type="match status" value="1"/>
</dbReference>
<evidence type="ECO:0000256" key="6">
    <source>
        <dbReference type="ARBA" id="ARBA00023136"/>
    </source>
</evidence>
<feature type="transmembrane region" description="Helical" evidence="7">
    <location>
        <begin position="326"/>
        <end position="345"/>
    </location>
</feature>
<protein>
    <submittedName>
        <fullName evidence="9">MFS transporter</fullName>
    </submittedName>
</protein>
<dbReference type="GO" id="GO:0005886">
    <property type="term" value="C:plasma membrane"/>
    <property type="evidence" value="ECO:0007669"/>
    <property type="project" value="UniProtKB-SubCell"/>
</dbReference>
<feature type="transmembrane region" description="Helical" evidence="7">
    <location>
        <begin position="357"/>
        <end position="374"/>
    </location>
</feature>
<evidence type="ECO:0000313" key="9">
    <source>
        <dbReference type="EMBL" id="UJG42897.1"/>
    </source>
</evidence>
<feature type="domain" description="Major facilitator superfamily (MFS) profile" evidence="8">
    <location>
        <begin position="20"/>
        <end position="421"/>
    </location>
</feature>
<feature type="transmembrane region" description="Helical" evidence="7">
    <location>
        <begin position="86"/>
        <end position="104"/>
    </location>
</feature>
<organism evidence="9">
    <name type="scientific">Candidatus Heimdallarchaeum endolithica</name>
    <dbReference type="NCBI Taxonomy" id="2876572"/>
    <lineage>
        <taxon>Archaea</taxon>
        <taxon>Promethearchaeati</taxon>
        <taxon>Candidatus Heimdallarchaeota</taxon>
        <taxon>Candidatus Heimdallarchaeia (ex Rinke et al. 2021) (nom. nud.)</taxon>
        <taxon>Candidatus Heimdallarchaeales</taxon>
        <taxon>Candidatus Heimdallarchaeaceae</taxon>
        <taxon>Candidatus Heimdallarchaeum</taxon>
    </lineage>
</organism>
<keyword evidence="3" id="KW-1003">Cell membrane</keyword>